<dbReference type="Proteomes" id="UP000042997">
    <property type="component" value="Unassembled WGS sequence"/>
</dbReference>
<dbReference type="AlphaFoldDB" id="A0A098BRC9"/>
<organism evidence="1 2">
    <name type="scientific">Rhodococcus ruber</name>
    <dbReference type="NCBI Taxonomy" id="1830"/>
    <lineage>
        <taxon>Bacteria</taxon>
        <taxon>Bacillati</taxon>
        <taxon>Actinomycetota</taxon>
        <taxon>Actinomycetes</taxon>
        <taxon>Mycobacteriales</taxon>
        <taxon>Nocardiaceae</taxon>
        <taxon>Rhodococcus</taxon>
    </lineage>
</organism>
<accession>A0A098BRC9</accession>
<protein>
    <submittedName>
        <fullName evidence="1">Uncharacterized protein</fullName>
    </submittedName>
</protein>
<gene>
    <name evidence="1" type="ORF">RHRU231_820019</name>
</gene>
<evidence type="ECO:0000313" key="1">
    <source>
        <dbReference type="EMBL" id="CDZ91249.1"/>
    </source>
</evidence>
<dbReference type="EMBL" id="CCSD01000097">
    <property type="protein sequence ID" value="CDZ91249.1"/>
    <property type="molecule type" value="Genomic_DNA"/>
</dbReference>
<proteinExistence type="predicted"/>
<sequence length="56" mass="5955">MNRPLVDERCQLAAAAGAEVLDDVLEDELLDDDAAGDESDFAGSLAVLPPLRESVR</sequence>
<evidence type="ECO:0000313" key="2">
    <source>
        <dbReference type="Proteomes" id="UP000042997"/>
    </source>
</evidence>
<name>A0A098BRC9_9NOCA</name>
<reference evidence="1 2" key="1">
    <citation type="journal article" date="2014" name="Genome Announc.">
        <title>Draft Genome Sequence of Propane- and Butane-Oxidizing Actinobacterium Rhodococcus ruber IEGM 231.</title>
        <authorList>
            <person name="Ivshina I.B."/>
            <person name="Kuyukina M.S."/>
            <person name="Krivoruchko A.V."/>
            <person name="Barbe V."/>
            <person name="Fischer C."/>
        </authorList>
    </citation>
    <scope>NUCLEOTIDE SEQUENCE [LARGE SCALE GENOMIC DNA]</scope>
</reference>